<keyword evidence="3" id="KW-1185">Reference proteome</keyword>
<proteinExistence type="predicted"/>
<accession>A0A1I0Z6F5</accession>
<dbReference type="SUPFAM" id="SSF55729">
    <property type="entry name" value="Acyl-CoA N-acyltransferases (Nat)"/>
    <property type="match status" value="1"/>
</dbReference>
<evidence type="ECO:0000313" key="2">
    <source>
        <dbReference type="EMBL" id="SFB21329.1"/>
    </source>
</evidence>
<dbReference type="EMBL" id="FOJW01000010">
    <property type="protein sequence ID" value="SFB21329.1"/>
    <property type="molecule type" value="Genomic_DNA"/>
</dbReference>
<dbReference type="GO" id="GO:0016747">
    <property type="term" value="F:acyltransferase activity, transferring groups other than amino-acyl groups"/>
    <property type="evidence" value="ECO:0007669"/>
    <property type="project" value="InterPro"/>
</dbReference>
<dbReference type="CDD" id="cd04301">
    <property type="entry name" value="NAT_SF"/>
    <property type="match status" value="1"/>
</dbReference>
<keyword evidence="2" id="KW-0808">Transferase</keyword>
<feature type="domain" description="N-acetyltransferase" evidence="1">
    <location>
        <begin position="8"/>
        <end position="173"/>
    </location>
</feature>
<dbReference type="AlphaFoldDB" id="A0A1I0Z6F5"/>
<dbReference type="InterPro" id="IPR016181">
    <property type="entry name" value="Acyl_CoA_acyltransferase"/>
</dbReference>
<evidence type="ECO:0000259" key="1">
    <source>
        <dbReference type="PROSITE" id="PS51186"/>
    </source>
</evidence>
<gene>
    <name evidence="2" type="ORF">SAMN04488072_1107</name>
</gene>
<protein>
    <submittedName>
        <fullName evidence="2">Protein N-acetyltransferase, RimJ/RimL family</fullName>
    </submittedName>
</protein>
<dbReference type="Pfam" id="PF13420">
    <property type="entry name" value="Acetyltransf_4"/>
    <property type="match status" value="1"/>
</dbReference>
<sequence>MKRGMMKIDIRLLEPEDAETYKKIRLEALLNSPEAFSSSYDEVQDNSLDKYKVTFQSDNVFTFGAFAANELIGVVTLARETAKKAEHRTNISALYVTSYRRGFGTGKKLIRTAVDHARSLEGVEQICLSVIVKSNTAKSLYYALGFVPFGIHKRAVKLGDIYYDEEYMVMFLT</sequence>
<dbReference type="InterPro" id="IPR000182">
    <property type="entry name" value="GNAT_dom"/>
</dbReference>
<dbReference type="Gene3D" id="3.40.630.30">
    <property type="match status" value="1"/>
</dbReference>
<name>A0A1I0Z6F5_9BACI</name>
<dbReference type="Proteomes" id="UP000198642">
    <property type="component" value="Unassembled WGS sequence"/>
</dbReference>
<organism evidence="2 3">
    <name type="scientific">Lentibacillus halodurans</name>
    <dbReference type="NCBI Taxonomy" id="237679"/>
    <lineage>
        <taxon>Bacteria</taxon>
        <taxon>Bacillati</taxon>
        <taxon>Bacillota</taxon>
        <taxon>Bacilli</taxon>
        <taxon>Bacillales</taxon>
        <taxon>Bacillaceae</taxon>
        <taxon>Lentibacillus</taxon>
    </lineage>
</organism>
<evidence type="ECO:0000313" key="3">
    <source>
        <dbReference type="Proteomes" id="UP000198642"/>
    </source>
</evidence>
<dbReference type="PROSITE" id="PS51186">
    <property type="entry name" value="GNAT"/>
    <property type="match status" value="1"/>
</dbReference>
<dbReference type="STRING" id="237679.SAMN04488072_1107"/>
<reference evidence="2 3" key="1">
    <citation type="submission" date="2016-10" db="EMBL/GenBank/DDBJ databases">
        <authorList>
            <person name="de Groot N.N."/>
        </authorList>
    </citation>
    <scope>NUCLEOTIDE SEQUENCE [LARGE SCALE GENOMIC DNA]</scope>
    <source>
        <strain evidence="2 3">CGMCC 1.3702</strain>
    </source>
</reference>